<comment type="subcellular location">
    <subcellularLocation>
        <location evidence="1">Membrane</location>
        <topology evidence="1">Multi-pass membrane protein</topology>
    </subcellularLocation>
</comment>
<feature type="transmembrane region" description="Helical" evidence="5">
    <location>
        <begin position="363"/>
        <end position="383"/>
    </location>
</feature>
<gene>
    <name evidence="6" type="ORF">MACH26_04870</name>
</gene>
<dbReference type="Proteomes" id="UP001333710">
    <property type="component" value="Chromosome"/>
</dbReference>
<keyword evidence="4 5" id="KW-0472">Membrane</keyword>
<dbReference type="NCBIfam" id="NF037982">
    <property type="entry name" value="Nramp_1"/>
    <property type="match status" value="1"/>
</dbReference>
<evidence type="ECO:0000256" key="3">
    <source>
        <dbReference type="ARBA" id="ARBA00022989"/>
    </source>
</evidence>
<evidence type="ECO:0000256" key="1">
    <source>
        <dbReference type="ARBA" id="ARBA00004141"/>
    </source>
</evidence>
<organism evidence="6 7">
    <name type="scientific">Planctobacterium marinum</name>
    <dbReference type="NCBI Taxonomy" id="1631968"/>
    <lineage>
        <taxon>Bacteria</taxon>
        <taxon>Pseudomonadati</taxon>
        <taxon>Pseudomonadota</taxon>
        <taxon>Gammaproteobacteria</taxon>
        <taxon>Alteromonadales</taxon>
        <taxon>Alteromonadaceae</taxon>
        <taxon>Planctobacterium</taxon>
    </lineage>
</organism>
<feature type="transmembrane region" description="Helical" evidence="5">
    <location>
        <begin position="38"/>
        <end position="58"/>
    </location>
</feature>
<protein>
    <submittedName>
        <fullName evidence="6">Membrane protein</fullName>
    </submittedName>
</protein>
<dbReference type="GO" id="GO:0016020">
    <property type="term" value="C:membrane"/>
    <property type="evidence" value="ECO:0007669"/>
    <property type="project" value="UniProtKB-SubCell"/>
</dbReference>
<feature type="transmembrane region" description="Helical" evidence="5">
    <location>
        <begin position="403"/>
        <end position="422"/>
    </location>
</feature>
<feature type="transmembrane region" description="Helical" evidence="5">
    <location>
        <begin position="177"/>
        <end position="197"/>
    </location>
</feature>
<evidence type="ECO:0000256" key="4">
    <source>
        <dbReference type="ARBA" id="ARBA00023136"/>
    </source>
</evidence>
<feature type="transmembrane region" description="Helical" evidence="5">
    <location>
        <begin position="242"/>
        <end position="263"/>
    </location>
</feature>
<evidence type="ECO:0000256" key="2">
    <source>
        <dbReference type="ARBA" id="ARBA00022692"/>
    </source>
</evidence>
<evidence type="ECO:0000256" key="5">
    <source>
        <dbReference type="SAM" id="Phobius"/>
    </source>
</evidence>
<dbReference type="AlphaFoldDB" id="A0AA48KMZ5"/>
<feature type="transmembrane region" description="Helical" evidence="5">
    <location>
        <begin position="146"/>
        <end position="165"/>
    </location>
</feature>
<feature type="transmembrane region" description="Helical" evidence="5">
    <location>
        <begin position="295"/>
        <end position="316"/>
    </location>
</feature>
<keyword evidence="2 5" id="KW-0812">Transmembrane</keyword>
<evidence type="ECO:0000313" key="7">
    <source>
        <dbReference type="Proteomes" id="UP001333710"/>
    </source>
</evidence>
<accession>A0AA48KMZ5</accession>
<keyword evidence="7" id="KW-1185">Reference proteome</keyword>
<name>A0AA48KMZ5_9ALTE</name>
<dbReference type="EMBL" id="AP027272">
    <property type="protein sequence ID" value="BDX04966.1"/>
    <property type="molecule type" value="Genomic_DNA"/>
</dbReference>
<keyword evidence="3 5" id="KW-1133">Transmembrane helix</keyword>
<sequence length="425" mass="45842">MVMRNFISLLGPGLVFAATSIGVSHVVQSTRAGADFGYALVAIIILAHVIKLPFFQAGPRYAAATGENLLDAYLRLGKGYYISVVLLTFATMFIIQAAVTIVAAGVLANILPFGWSIGVWSLVVLLASMLLLITGGYRLLKNLMKAMMLVFLVLCVTTLCASLLSDRPEQLATAPQLLSVSSIAFIVALVGWMPTAIEVSIWHSFWVVEQQKLDEVNASQLNSSGTAPIASKVKIRLLDFNIGYLFCCLLALLFVALGAQVLFGRGIPLQDSAIGFSAQLIAIFTDILGPWSKPVVSGLIFIAMFSTCIAVADGFSQVITRIAEQQFNLDGSKHKLAYHLCIPVIGIGGLAIILLFAGQLTSLVDFATTVSFLSAPWFAWLNMKSLTLPNMPVASRVTSGYNIYTQCCLACLSAFAIFYLAWRLF</sequence>
<reference evidence="6" key="1">
    <citation type="submission" date="2023-01" db="EMBL/GenBank/DDBJ databases">
        <title>Complete genome sequence of Planctobacterium marinum strain Dej080120_11.</title>
        <authorList>
            <person name="Ueki S."/>
            <person name="Maruyama F."/>
        </authorList>
    </citation>
    <scope>NUCLEOTIDE SEQUENCE</scope>
    <source>
        <strain evidence="6">Dej080120_11</strain>
    </source>
</reference>
<dbReference type="Pfam" id="PF01566">
    <property type="entry name" value="Nramp"/>
    <property type="match status" value="1"/>
</dbReference>
<dbReference type="KEGG" id="pmaw:MACH26_04870"/>
<proteinExistence type="predicted"/>
<feature type="transmembrane region" description="Helical" evidence="5">
    <location>
        <begin position="336"/>
        <end position="356"/>
    </location>
</feature>
<dbReference type="InterPro" id="IPR001046">
    <property type="entry name" value="NRAMP_fam"/>
</dbReference>
<feature type="transmembrane region" description="Helical" evidence="5">
    <location>
        <begin position="113"/>
        <end position="134"/>
    </location>
</feature>
<evidence type="ECO:0000313" key="6">
    <source>
        <dbReference type="EMBL" id="BDX04966.1"/>
    </source>
</evidence>
<feature type="transmembrane region" description="Helical" evidence="5">
    <location>
        <begin position="79"/>
        <end position="107"/>
    </location>
</feature>
<dbReference type="GO" id="GO:0046873">
    <property type="term" value="F:metal ion transmembrane transporter activity"/>
    <property type="evidence" value="ECO:0007669"/>
    <property type="project" value="InterPro"/>
</dbReference>